<evidence type="ECO:0000313" key="2">
    <source>
        <dbReference type="EMBL" id="KAF2831525.1"/>
    </source>
</evidence>
<sequence>QYPRPTADYFSIFNSSNSINNNNTPHRQHALLIRHLRGRRRRCSPGSAHLPDQRRPDPGSSRYPICRQAIQRCCRCPIISARCRLIGCRQAQLRCCHCHTHTRCPQRHTHRARPNAGHSHCPLQRHHPQLHRRCRHTTCLVPTSCQRLHQRPRTGNWCCRLQHGLARQPRRCSRRCLPRISASTDCFLVSPHHHGSFDAYARAAFTLRKAN</sequence>
<protein>
    <submittedName>
        <fullName evidence="2">Uncharacterized protein</fullName>
    </submittedName>
</protein>
<evidence type="ECO:0000256" key="1">
    <source>
        <dbReference type="SAM" id="MobiDB-lite"/>
    </source>
</evidence>
<feature type="non-terminal residue" evidence="2">
    <location>
        <position position="1"/>
    </location>
</feature>
<dbReference type="AlphaFoldDB" id="A0A6A7AG15"/>
<organism evidence="2 3">
    <name type="scientific">Ophiobolus disseminans</name>
    <dbReference type="NCBI Taxonomy" id="1469910"/>
    <lineage>
        <taxon>Eukaryota</taxon>
        <taxon>Fungi</taxon>
        <taxon>Dikarya</taxon>
        <taxon>Ascomycota</taxon>
        <taxon>Pezizomycotina</taxon>
        <taxon>Dothideomycetes</taxon>
        <taxon>Pleosporomycetidae</taxon>
        <taxon>Pleosporales</taxon>
        <taxon>Pleosporineae</taxon>
        <taxon>Phaeosphaeriaceae</taxon>
        <taxon>Ophiobolus</taxon>
    </lineage>
</organism>
<dbReference type="Proteomes" id="UP000799424">
    <property type="component" value="Unassembled WGS sequence"/>
</dbReference>
<keyword evidence="3" id="KW-1185">Reference proteome</keyword>
<proteinExistence type="predicted"/>
<evidence type="ECO:0000313" key="3">
    <source>
        <dbReference type="Proteomes" id="UP000799424"/>
    </source>
</evidence>
<accession>A0A6A7AG15</accession>
<reference evidence="2" key="1">
    <citation type="journal article" date="2020" name="Stud. Mycol.">
        <title>101 Dothideomycetes genomes: a test case for predicting lifestyles and emergence of pathogens.</title>
        <authorList>
            <person name="Haridas S."/>
            <person name="Albert R."/>
            <person name="Binder M."/>
            <person name="Bloem J."/>
            <person name="Labutti K."/>
            <person name="Salamov A."/>
            <person name="Andreopoulos B."/>
            <person name="Baker S."/>
            <person name="Barry K."/>
            <person name="Bills G."/>
            <person name="Bluhm B."/>
            <person name="Cannon C."/>
            <person name="Castanera R."/>
            <person name="Culley D."/>
            <person name="Daum C."/>
            <person name="Ezra D."/>
            <person name="Gonzalez J."/>
            <person name="Henrissat B."/>
            <person name="Kuo A."/>
            <person name="Liang C."/>
            <person name="Lipzen A."/>
            <person name="Lutzoni F."/>
            <person name="Magnuson J."/>
            <person name="Mondo S."/>
            <person name="Nolan M."/>
            <person name="Ohm R."/>
            <person name="Pangilinan J."/>
            <person name="Park H.-J."/>
            <person name="Ramirez L."/>
            <person name="Alfaro M."/>
            <person name="Sun H."/>
            <person name="Tritt A."/>
            <person name="Yoshinaga Y."/>
            <person name="Zwiers L.-H."/>
            <person name="Turgeon B."/>
            <person name="Goodwin S."/>
            <person name="Spatafora J."/>
            <person name="Crous P."/>
            <person name="Grigoriev I."/>
        </authorList>
    </citation>
    <scope>NUCLEOTIDE SEQUENCE</scope>
    <source>
        <strain evidence="2">CBS 113818</strain>
    </source>
</reference>
<dbReference type="EMBL" id="MU006218">
    <property type="protein sequence ID" value="KAF2831525.1"/>
    <property type="molecule type" value="Genomic_DNA"/>
</dbReference>
<name>A0A6A7AG15_9PLEO</name>
<gene>
    <name evidence="2" type="ORF">CC86DRAFT_463399</name>
</gene>
<feature type="region of interest" description="Disordered" evidence="1">
    <location>
        <begin position="40"/>
        <end position="61"/>
    </location>
</feature>